<dbReference type="SMART" id="SM00487">
    <property type="entry name" value="DEXDc"/>
    <property type="match status" value="1"/>
</dbReference>
<dbReference type="GO" id="GO:0003684">
    <property type="term" value="F:damaged DNA binding"/>
    <property type="evidence" value="ECO:0007669"/>
    <property type="project" value="InterPro"/>
</dbReference>
<dbReference type="InterPro" id="IPR001650">
    <property type="entry name" value="Helicase_C-like"/>
</dbReference>
<dbReference type="Gene3D" id="3.40.50.300">
    <property type="entry name" value="P-loop containing nucleotide triphosphate hydrolases"/>
    <property type="match status" value="2"/>
</dbReference>
<dbReference type="Pfam" id="PF02559">
    <property type="entry name" value="CarD_TRCF_RID"/>
    <property type="match status" value="1"/>
</dbReference>
<dbReference type="EMBL" id="WWSB01000001">
    <property type="protein sequence ID" value="MZK16553.1"/>
    <property type="molecule type" value="Genomic_DNA"/>
</dbReference>
<dbReference type="InterPro" id="IPR036101">
    <property type="entry name" value="CarD-like/TRCF_RID_sf"/>
</dbReference>
<keyword evidence="9 13" id="KW-0234">DNA repair</keyword>
<keyword evidence="4 13" id="KW-0227">DNA damage</keyword>
<dbReference type="SUPFAM" id="SSF52540">
    <property type="entry name" value="P-loop containing nucleoside triphosphate hydrolases"/>
    <property type="match status" value="3"/>
</dbReference>
<evidence type="ECO:0000313" key="16">
    <source>
        <dbReference type="EMBL" id="CUN16246.1"/>
    </source>
</evidence>
<dbReference type="GO" id="GO:0016787">
    <property type="term" value="F:hydrolase activity"/>
    <property type="evidence" value="ECO:0007669"/>
    <property type="project" value="UniProtKB-KW"/>
</dbReference>
<dbReference type="Gene3D" id="2.40.10.170">
    <property type="match status" value="1"/>
</dbReference>
<comment type="similarity">
    <text evidence="10 13">In the N-terminal section; belongs to the UvrB family.</text>
</comment>
<dbReference type="SUPFAM" id="SSF143517">
    <property type="entry name" value="TRCF domain-like"/>
    <property type="match status" value="1"/>
</dbReference>
<dbReference type="HAMAP" id="MF_00969">
    <property type="entry name" value="TRCF"/>
    <property type="match status" value="1"/>
</dbReference>
<dbReference type="InterPro" id="IPR011545">
    <property type="entry name" value="DEAD/DEAH_box_helicase_dom"/>
</dbReference>
<dbReference type="PROSITE" id="PS51194">
    <property type="entry name" value="HELICASE_CTER"/>
    <property type="match status" value="1"/>
</dbReference>
<feature type="domain" description="Helicase C-terminal" evidence="15">
    <location>
        <begin position="749"/>
        <end position="915"/>
    </location>
</feature>
<dbReference type="GO" id="GO:0003678">
    <property type="term" value="F:DNA helicase activity"/>
    <property type="evidence" value="ECO:0007669"/>
    <property type="project" value="TreeGrafter"/>
</dbReference>
<keyword evidence="6" id="KW-0347">Helicase</keyword>
<evidence type="ECO:0000256" key="11">
    <source>
        <dbReference type="ARBA" id="ARBA00061399"/>
    </source>
</evidence>
<dbReference type="SMART" id="SM01058">
    <property type="entry name" value="CarD_TRCF"/>
    <property type="match status" value="1"/>
</dbReference>
<accession>A0A173UPI4</accession>
<dbReference type="GO" id="GO:0006355">
    <property type="term" value="P:regulation of DNA-templated transcription"/>
    <property type="evidence" value="ECO:0007669"/>
    <property type="project" value="UniProtKB-UniRule"/>
</dbReference>
<dbReference type="PROSITE" id="PS51192">
    <property type="entry name" value="HELICASE_ATP_BIND_1"/>
    <property type="match status" value="1"/>
</dbReference>
<evidence type="ECO:0000313" key="21">
    <source>
        <dbReference type="Proteomes" id="UP000446719"/>
    </source>
</evidence>
<comment type="similarity">
    <text evidence="11 13">In the C-terminal section; belongs to the helicase family. RecG subfamily.</text>
</comment>
<dbReference type="FunFam" id="3.40.50.300:FF:000546">
    <property type="entry name" value="Transcription-repair-coupling factor"/>
    <property type="match status" value="1"/>
</dbReference>
<proteinExistence type="inferred from homology"/>
<dbReference type="GO" id="GO:0005737">
    <property type="term" value="C:cytoplasm"/>
    <property type="evidence" value="ECO:0007669"/>
    <property type="project" value="UniProtKB-SubCell"/>
</dbReference>
<dbReference type="EC" id="3.6.4.-" evidence="13"/>
<dbReference type="InterPro" id="IPR014001">
    <property type="entry name" value="Helicase_ATP-bd"/>
</dbReference>
<dbReference type="Proteomes" id="UP000095439">
    <property type="component" value="Unassembled WGS sequence"/>
</dbReference>
<dbReference type="SUPFAM" id="SSF141259">
    <property type="entry name" value="CarD-like"/>
    <property type="match status" value="1"/>
</dbReference>
<dbReference type="InterPro" id="IPR005118">
    <property type="entry name" value="TRCF_C"/>
</dbReference>
<dbReference type="InterPro" id="IPR004576">
    <property type="entry name" value="Mfd"/>
</dbReference>
<keyword evidence="8 13" id="KW-0238">DNA-binding</keyword>
<evidence type="ECO:0000313" key="19">
    <source>
        <dbReference type="Proteomes" id="UP000095439"/>
    </source>
</evidence>
<evidence type="ECO:0000256" key="7">
    <source>
        <dbReference type="ARBA" id="ARBA00022840"/>
    </source>
</evidence>
<dbReference type="Proteomes" id="UP000446719">
    <property type="component" value="Unassembled WGS sequence"/>
</dbReference>
<keyword evidence="5 13" id="KW-0378">Hydrolase</keyword>
<feature type="domain" description="Helicase ATP-binding" evidence="14">
    <location>
        <begin position="579"/>
        <end position="740"/>
    </location>
</feature>
<evidence type="ECO:0000256" key="8">
    <source>
        <dbReference type="ARBA" id="ARBA00023125"/>
    </source>
</evidence>
<dbReference type="EMBL" id="CYYY01000003">
    <property type="protein sequence ID" value="CUN58400.1"/>
    <property type="molecule type" value="Genomic_DNA"/>
</dbReference>
<keyword evidence="2 13" id="KW-0963">Cytoplasm</keyword>
<evidence type="ECO:0000256" key="9">
    <source>
        <dbReference type="ARBA" id="ARBA00023204"/>
    </source>
</evidence>
<gene>
    <name evidence="13 16" type="primary">mfd</name>
    <name evidence="17" type="ORF">ERS852423_00869</name>
    <name evidence="16" type="ORF">ERS852573_02216</name>
    <name evidence="18" type="ORF">GT565_00130</name>
</gene>
<dbReference type="PANTHER" id="PTHR47964">
    <property type="entry name" value="ATP-DEPENDENT DNA HELICASE HOMOLOG RECG, CHLOROPLASTIC"/>
    <property type="match status" value="1"/>
</dbReference>
<dbReference type="SMART" id="SM00982">
    <property type="entry name" value="TRCF"/>
    <property type="match status" value="1"/>
</dbReference>
<keyword evidence="3 13" id="KW-0547">Nucleotide-binding</keyword>
<dbReference type="EMBL" id="CYXO01000014">
    <property type="protein sequence ID" value="CUN16246.1"/>
    <property type="molecule type" value="Genomic_DNA"/>
</dbReference>
<dbReference type="InterPro" id="IPR003711">
    <property type="entry name" value="CarD-like/TRCF_RID"/>
</dbReference>
<dbReference type="CDD" id="cd17991">
    <property type="entry name" value="DEXHc_TRCF"/>
    <property type="match status" value="1"/>
</dbReference>
<evidence type="ECO:0000313" key="18">
    <source>
        <dbReference type="EMBL" id="MZK16553.1"/>
    </source>
</evidence>
<dbReference type="GO" id="GO:0005524">
    <property type="term" value="F:ATP binding"/>
    <property type="evidence" value="ECO:0007669"/>
    <property type="project" value="UniProtKB-UniRule"/>
</dbReference>
<dbReference type="SMART" id="SM00490">
    <property type="entry name" value="HELICc"/>
    <property type="match status" value="1"/>
</dbReference>
<evidence type="ECO:0000256" key="2">
    <source>
        <dbReference type="ARBA" id="ARBA00022490"/>
    </source>
</evidence>
<dbReference type="GO" id="GO:0000716">
    <property type="term" value="P:transcription-coupled nucleotide-excision repair, DNA damage recognition"/>
    <property type="evidence" value="ECO:0007669"/>
    <property type="project" value="UniProtKB-UniRule"/>
</dbReference>
<reference evidence="18 21" key="2">
    <citation type="journal article" date="2019" name="Nat. Med.">
        <title>A library of human gut bacterial isolates paired with longitudinal multiomics data enables mechanistic microbiome research.</title>
        <authorList>
            <person name="Poyet M."/>
            <person name="Groussin M."/>
            <person name="Gibbons S.M."/>
            <person name="Avila-Pacheco J."/>
            <person name="Jiang X."/>
            <person name="Kearney S.M."/>
            <person name="Perrotta A.R."/>
            <person name="Berdy B."/>
            <person name="Zhao S."/>
            <person name="Lieberman T.D."/>
            <person name="Swanson P.K."/>
            <person name="Smith M."/>
            <person name="Roesemann S."/>
            <person name="Alexander J.E."/>
            <person name="Rich S.A."/>
            <person name="Livny J."/>
            <person name="Vlamakis H."/>
            <person name="Clish C."/>
            <person name="Bullock K."/>
            <person name="Deik A."/>
            <person name="Scott J."/>
            <person name="Pierce K.A."/>
            <person name="Xavier R.J."/>
            <person name="Alm E.J."/>
        </authorList>
    </citation>
    <scope>NUCLEOTIDE SEQUENCE [LARGE SCALE GENOMIC DNA]</scope>
    <source>
        <strain evidence="18 21">BIOML-A7</strain>
    </source>
</reference>
<evidence type="ECO:0000256" key="13">
    <source>
        <dbReference type="HAMAP-Rule" id="MF_00969"/>
    </source>
</evidence>
<dbReference type="Pfam" id="PF17757">
    <property type="entry name" value="UvrB_inter"/>
    <property type="match status" value="1"/>
</dbReference>
<dbReference type="PANTHER" id="PTHR47964:SF1">
    <property type="entry name" value="ATP-DEPENDENT DNA HELICASE HOMOLOG RECG, CHLOROPLASTIC"/>
    <property type="match status" value="1"/>
</dbReference>
<evidence type="ECO:0000256" key="12">
    <source>
        <dbReference type="ARBA" id="ARBA00070128"/>
    </source>
</evidence>
<dbReference type="InterPro" id="IPR041471">
    <property type="entry name" value="UvrB_inter"/>
</dbReference>
<dbReference type="Pfam" id="PF00270">
    <property type="entry name" value="DEAD"/>
    <property type="match status" value="1"/>
</dbReference>
<evidence type="ECO:0000259" key="15">
    <source>
        <dbReference type="PROSITE" id="PS51194"/>
    </source>
</evidence>
<dbReference type="AlphaFoldDB" id="A0A173UPI4"/>
<evidence type="ECO:0000256" key="5">
    <source>
        <dbReference type="ARBA" id="ARBA00022801"/>
    </source>
</evidence>
<reference evidence="19 20" key="1">
    <citation type="submission" date="2015-09" db="EMBL/GenBank/DDBJ databases">
        <authorList>
            <consortium name="Pathogen Informatics"/>
        </authorList>
    </citation>
    <scope>NUCLEOTIDE SEQUENCE [LARGE SCALE GENOMIC DNA]</scope>
    <source>
        <strain evidence="17 19">2789STDY5608866</strain>
        <strain evidence="16 20">2789STDY5834961</strain>
    </source>
</reference>
<evidence type="ECO:0000256" key="6">
    <source>
        <dbReference type="ARBA" id="ARBA00022806"/>
    </source>
</evidence>
<dbReference type="InterPro" id="IPR027417">
    <property type="entry name" value="P-loop_NTPase"/>
</dbReference>
<dbReference type="Gene3D" id="3.90.1150.50">
    <property type="entry name" value="Transcription-repair-coupling factor, D7 domain"/>
    <property type="match status" value="1"/>
</dbReference>
<comment type="subcellular location">
    <subcellularLocation>
        <location evidence="1 13">Cytoplasm</location>
    </subcellularLocation>
</comment>
<organism evidence="16 20">
    <name type="scientific">Dorea longicatena</name>
    <dbReference type="NCBI Taxonomy" id="88431"/>
    <lineage>
        <taxon>Bacteria</taxon>
        <taxon>Bacillati</taxon>
        <taxon>Bacillota</taxon>
        <taxon>Clostridia</taxon>
        <taxon>Lachnospirales</taxon>
        <taxon>Lachnospiraceae</taxon>
        <taxon>Dorea</taxon>
    </lineage>
</organism>
<dbReference type="RefSeq" id="WP_006427088.1">
    <property type="nucleotide sequence ID" value="NZ_CABIWY010000003.1"/>
</dbReference>
<evidence type="ECO:0000313" key="17">
    <source>
        <dbReference type="EMBL" id="CUN58400.1"/>
    </source>
</evidence>
<evidence type="ECO:0000256" key="4">
    <source>
        <dbReference type="ARBA" id="ARBA00022763"/>
    </source>
</evidence>
<dbReference type="Proteomes" id="UP000095597">
    <property type="component" value="Unassembled WGS sequence"/>
</dbReference>
<evidence type="ECO:0000313" key="20">
    <source>
        <dbReference type="Proteomes" id="UP000095597"/>
    </source>
</evidence>
<sequence>MQGLIGPLKELAEFEELCKNKKKDVGMIRVCGCVNSQKSHMMYALGDGCKYKVIACSSETKAKQIYEEYRFLDSNTYLYPAKDFLFYQADIRSKELVKQRMEGIQAVLSGEPVTVVTSLDGFMDHLAPKESIAEKVLKVQNDSVLKLDEMAEKLSVIGYDREVQVEGPGQFAVRGGILDIYPLTEELPVRIELWGDEVDSIRTFDVESQRSIENLMDIVIYPAVEFPQNGEKGVSFLDYFPPEDTILFLDEPVRLVERGQNIEDEFMEAQKKRLESGYDLEEEEAKIFPVTEILKKINCYSSIGFYALGMKCKGLEVRESYEIQAKSVNPYNNSFEMLTQDLKRLKRNGYRVILLSGSRTRAKRLAEDLRDYNLSSYYSEDLDREVKPGEIMTAYGYIAEGYEYPMLKFTVIAESDIFGKRKKKKKRKTYEGRKIQSFSELKPGDYVVHENHGVGVYQGIEKIVVDKISKDYMKISYAQGGNLYIPATQLDLIQKYASADAKKPKLNKLGTQEWNRTKTKVRGAVKEIARDLVKLYAARQEQDGYVYGEDTVWQREFEEMFPFEETEDQMMAIEAVKKDMESHKIMDRLVCGDVGFGKTEVAIRAAFKAVQESKQVVYLVPTTILAQQHYRTFVQRMKDFPVRIDLMCRFRTPAQQKKTVEDAKKGLVDIIIGTHRVLSEDMKFKDLGLLIIDEEQRFGVQHKEKIKKLKENVDVLTLTATPIPRTLHMSLIGIRDMSVLEEAPNDRMPIQTYVMEYNDEMVREAIERECARQGQVYYVYNRVEDIDEVAGHVQKLVPDLTVAYAHGQMREHELERIMYDFINGEIDVLVSTTIIETGLDISNANTMIIHDADRLGLSQLYQLRGRVGRSNRMAYAFLLYRRDKMLKEVAEKRLAAIREFTDLGSGFKIAMRDLEIRGAGNLLGAEQHGHMEAVGYDLYCKMLNEAVKQLKGEMEEEETFTTTMDLNVDAFIPASYIPNEYQKLDVYKRIAAIENREEMEDMTEELIDRFGDIPKKVEKLLEVAALKAQAHQLYVTAVEQKGEVYTFTMYEKAKVHPERIPKLIEDFRGELTFKADGVQPCFIYEKKRRNLKEKQTDALESTKNVLNGLKRLIGEEKSGIIDPLSK</sequence>
<evidence type="ECO:0000256" key="10">
    <source>
        <dbReference type="ARBA" id="ARBA00061104"/>
    </source>
</evidence>
<dbReference type="InterPro" id="IPR037235">
    <property type="entry name" value="TRCF-like_C_D7"/>
</dbReference>
<dbReference type="OrthoDB" id="9804325at2"/>
<dbReference type="GeneID" id="93136438"/>
<dbReference type="InterPro" id="IPR047112">
    <property type="entry name" value="RecG/Mfd"/>
</dbReference>
<name>A0A173UPI4_9FIRM</name>
<dbReference type="Pfam" id="PF00271">
    <property type="entry name" value="Helicase_C"/>
    <property type="match status" value="1"/>
</dbReference>
<dbReference type="Pfam" id="PF03461">
    <property type="entry name" value="TRCF"/>
    <property type="match status" value="1"/>
</dbReference>
<evidence type="ECO:0000259" key="14">
    <source>
        <dbReference type="PROSITE" id="PS51192"/>
    </source>
</evidence>
<evidence type="ECO:0000256" key="3">
    <source>
        <dbReference type="ARBA" id="ARBA00022741"/>
    </source>
</evidence>
<evidence type="ECO:0000256" key="1">
    <source>
        <dbReference type="ARBA" id="ARBA00004496"/>
    </source>
</evidence>
<dbReference type="NCBIfam" id="TIGR00580">
    <property type="entry name" value="mfd"/>
    <property type="match status" value="1"/>
</dbReference>
<dbReference type="Gene3D" id="3.30.2060.10">
    <property type="entry name" value="Penicillin-binding protein 1b domain"/>
    <property type="match status" value="1"/>
</dbReference>
<keyword evidence="7 13" id="KW-0067">ATP-binding</keyword>
<protein>
    <recommendedName>
        <fullName evidence="12 13">Transcription-repair-coupling factor</fullName>
        <shortName evidence="13">TRCF</shortName>
        <ecNumber evidence="13">3.6.4.-</ecNumber>
    </recommendedName>
</protein>
<comment type="function">
    <text evidence="13">Couples transcription and DNA repair by recognizing RNA polymerase (RNAP) stalled at DNA lesions. Mediates ATP-dependent release of RNAP and its truncated transcript from the DNA, and recruitment of nucleotide excision repair machinery to the damaged site.</text>
</comment>